<gene>
    <name evidence="3" type="ORF">B0T16DRAFT_111387</name>
</gene>
<evidence type="ECO:0000313" key="3">
    <source>
        <dbReference type="EMBL" id="KAK0653121.1"/>
    </source>
</evidence>
<evidence type="ECO:0000313" key="4">
    <source>
        <dbReference type="Proteomes" id="UP001174936"/>
    </source>
</evidence>
<feature type="region of interest" description="Disordered" evidence="2">
    <location>
        <begin position="53"/>
        <end position="75"/>
    </location>
</feature>
<evidence type="ECO:0000256" key="2">
    <source>
        <dbReference type="SAM" id="MobiDB-lite"/>
    </source>
</evidence>
<keyword evidence="4" id="KW-1185">Reference proteome</keyword>
<proteinExistence type="predicted"/>
<accession>A0AA40CVN7</accession>
<dbReference type="AlphaFoldDB" id="A0AA40CVN7"/>
<reference evidence="3" key="1">
    <citation type="submission" date="2023-06" db="EMBL/GenBank/DDBJ databases">
        <title>Genome-scale phylogeny and comparative genomics of the fungal order Sordariales.</title>
        <authorList>
            <consortium name="Lawrence Berkeley National Laboratory"/>
            <person name="Hensen N."/>
            <person name="Bonometti L."/>
            <person name="Westerberg I."/>
            <person name="Brannstrom I.O."/>
            <person name="Guillou S."/>
            <person name="Cros-Aarteil S."/>
            <person name="Calhoun S."/>
            <person name="Haridas S."/>
            <person name="Kuo A."/>
            <person name="Mondo S."/>
            <person name="Pangilinan J."/>
            <person name="Riley R."/>
            <person name="Labutti K."/>
            <person name="Andreopoulos B."/>
            <person name="Lipzen A."/>
            <person name="Chen C."/>
            <person name="Yanf M."/>
            <person name="Daum C."/>
            <person name="Ng V."/>
            <person name="Clum A."/>
            <person name="Steindorff A."/>
            <person name="Ohm R."/>
            <person name="Martin F."/>
            <person name="Silar P."/>
            <person name="Natvig D."/>
            <person name="Lalanne C."/>
            <person name="Gautier V."/>
            <person name="Ament-Velasquez S.L."/>
            <person name="Kruys A."/>
            <person name="Hutchinson M.I."/>
            <person name="Powell A.J."/>
            <person name="Barry K."/>
            <person name="Miller A.N."/>
            <person name="Grigoriev I.V."/>
            <person name="Debuchy R."/>
            <person name="Gladieux P."/>
            <person name="Thoren M.H."/>
            <person name="Johannesson H."/>
        </authorList>
    </citation>
    <scope>NUCLEOTIDE SEQUENCE</scope>
    <source>
        <strain evidence="3">SMH2532-1</strain>
    </source>
</reference>
<evidence type="ECO:0000256" key="1">
    <source>
        <dbReference type="SAM" id="Coils"/>
    </source>
</evidence>
<comment type="caution">
    <text evidence="3">The sequence shown here is derived from an EMBL/GenBank/DDBJ whole genome shotgun (WGS) entry which is preliminary data.</text>
</comment>
<protein>
    <submittedName>
        <fullName evidence="3">Uncharacterized protein</fullName>
    </submittedName>
</protein>
<feature type="coiled-coil region" evidence="1">
    <location>
        <begin position="80"/>
        <end position="138"/>
    </location>
</feature>
<organism evidence="3 4">
    <name type="scientific">Cercophora newfieldiana</name>
    <dbReference type="NCBI Taxonomy" id="92897"/>
    <lineage>
        <taxon>Eukaryota</taxon>
        <taxon>Fungi</taxon>
        <taxon>Dikarya</taxon>
        <taxon>Ascomycota</taxon>
        <taxon>Pezizomycotina</taxon>
        <taxon>Sordariomycetes</taxon>
        <taxon>Sordariomycetidae</taxon>
        <taxon>Sordariales</taxon>
        <taxon>Lasiosphaeriaceae</taxon>
        <taxon>Cercophora</taxon>
    </lineage>
</organism>
<sequence>MAGPKGTFPTRPFSLRARPSCASAKRTWIFCRKQEGSLMPAPRARRSVIAETASPQTPEPHARAHYPSQQFPHSDTHIRKNQLEALEEELAKRSEQLQAALKSIEQQKDYIFALSNRLSSAERECKSFEHSVKKATDLQNDITAQSNLRYELKVLRDQHIKMEGQRRVVALSQDDEVRPSSQSVREEFELLVADLKDACSSVNITIPAAVNPSDSDMTEGNTALESWSRRLTGLHFGRLISHALQTDISDIHLMTALTATGVAELVFESSFPDFLTKSSPMLDQYREHILTKVHKPSEISTC</sequence>
<dbReference type="Proteomes" id="UP001174936">
    <property type="component" value="Unassembled WGS sequence"/>
</dbReference>
<dbReference type="EMBL" id="JAULSV010000002">
    <property type="protein sequence ID" value="KAK0653121.1"/>
    <property type="molecule type" value="Genomic_DNA"/>
</dbReference>
<keyword evidence="1" id="KW-0175">Coiled coil</keyword>
<name>A0AA40CVN7_9PEZI</name>